<dbReference type="RefSeq" id="WP_267652480.1">
    <property type="nucleotide sequence ID" value="NZ_JAOVZR010000001.1"/>
</dbReference>
<dbReference type="SUPFAM" id="SSF50249">
    <property type="entry name" value="Nucleic acid-binding proteins"/>
    <property type="match status" value="1"/>
</dbReference>
<dbReference type="EMBL" id="JAOVZR010000001">
    <property type="protein sequence ID" value="MCY0146841.1"/>
    <property type="molecule type" value="Genomic_DNA"/>
</dbReference>
<feature type="domain" description="ChsH2 C-terminal OB-fold" evidence="1">
    <location>
        <begin position="49"/>
        <end position="105"/>
    </location>
</feature>
<dbReference type="InterPro" id="IPR022002">
    <property type="entry name" value="ChsH2_Znr"/>
</dbReference>
<evidence type="ECO:0000313" key="4">
    <source>
        <dbReference type="Proteomes" id="UP001073227"/>
    </source>
</evidence>
<dbReference type="Pfam" id="PF01796">
    <property type="entry name" value="OB_ChsH2_C"/>
    <property type="match status" value="1"/>
</dbReference>
<organism evidence="3 4">
    <name type="scientific">Hoeflea algicola</name>
    <dbReference type="NCBI Taxonomy" id="2983763"/>
    <lineage>
        <taxon>Bacteria</taxon>
        <taxon>Pseudomonadati</taxon>
        <taxon>Pseudomonadota</taxon>
        <taxon>Alphaproteobacteria</taxon>
        <taxon>Hyphomicrobiales</taxon>
        <taxon>Rhizobiaceae</taxon>
        <taxon>Hoeflea</taxon>
    </lineage>
</organism>
<protein>
    <submittedName>
        <fullName evidence="3">OB-fold domain-containing protein</fullName>
    </submittedName>
</protein>
<dbReference type="InterPro" id="IPR052513">
    <property type="entry name" value="Thioester_dehydratase-like"/>
</dbReference>
<proteinExistence type="predicted"/>
<keyword evidence="4" id="KW-1185">Reference proteome</keyword>
<dbReference type="Pfam" id="PF12172">
    <property type="entry name" value="zf-ChsH2"/>
    <property type="match status" value="1"/>
</dbReference>
<comment type="caution">
    <text evidence="3">The sequence shown here is derived from an EMBL/GenBank/DDBJ whole genome shotgun (WGS) entry which is preliminary data.</text>
</comment>
<feature type="domain" description="ChsH2 rubredoxin-like zinc ribbon" evidence="2">
    <location>
        <begin position="16"/>
        <end position="42"/>
    </location>
</feature>
<evidence type="ECO:0000259" key="1">
    <source>
        <dbReference type="Pfam" id="PF01796"/>
    </source>
</evidence>
<dbReference type="Proteomes" id="UP001073227">
    <property type="component" value="Unassembled WGS sequence"/>
</dbReference>
<sequence length="128" mass="14086">MNASETSATASGAAWLEGCECGECGRKYFPKRVFCTECGSRDAMRDARIEGPGKLYSHSIIHIAPKTFKVPYAVGYVDLPGDVRVLGQIFGWEDGSLEQGMEMEIGYAPIAEEPDGSIRESFVFQPRR</sequence>
<name>A0ABT3Z6A7_9HYPH</name>
<dbReference type="InterPro" id="IPR002878">
    <property type="entry name" value="ChsH2_C"/>
</dbReference>
<evidence type="ECO:0000259" key="2">
    <source>
        <dbReference type="Pfam" id="PF12172"/>
    </source>
</evidence>
<gene>
    <name evidence="3" type="ORF">OEG84_03700</name>
</gene>
<accession>A0ABT3Z6A7</accession>
<dbReference type="PANTHER" id="PTHR34075">
    <property type="entry name" value="BLR3430 PROTEIN"/>
    <property type="match status" value="1"/>
</dbReference>
<reference evidence="3" key="1">
    <citation type="submission" date="2022-10" db="EMBL/GenBank/DDBJ databases">
        <title>Hoeflea sp. G2-23, isolated from marine algae.</title>
        <authorList>
            <person name="Kristyanto S."/>
            <person name="Kim J.M."/>
            <person name="Jeon C.O."/>
        </authorList>
    </citation>
    <scope>NUCLEOTIDE SEQUENCE</scope>
    <source>
        <strain evidence="3">G2-23</strain>
    </source>
</reference>
<dbReference type="PANTHER" id="PTHR34075:SF5">
    <property type="entry name" value="BLR3430 PROTEIN"/>
    <property type="match status" value="1"/>
</dbReference>
<evidence type="ECO:0000313" key="3">
    <source>
        <dbReference type="EMBL" id="MCY0146841.1"/>
    </source>
</evidence>
<dbReference type="InterPro" id="IPR012340">
    <property type="entry name" value="NA-bd_OB-fold"/>
</dbReference>